<dbReference type="Proteomes" id="UP000235564">
    <property type="component" value="Unassembled WGS sequence"/>
</dbReference>
<sequence length="62" mass="6535">MPEGGGNAPPLGLEAVGVIDLVQWLAVAGIRACCGATTVQLCRGDERSQRLFLRGRGLAERK</sequence>
<comment type="caution">
    <text evidence="1">The sequence shown here is derived from an EMBL/GenBank/DDBJ whole genome shotgun (WGS) entry which is preliminary data.</text>
</comment>
<evidence type="ECO:0000313" key="2">
    <source>
        <dbReference type="Proteomes" id="UP000235564"/>
    </source>
</evidence>
<dbReference type="EMBL" id="PNGJ01000011">
    <property type="protein sequence ID" value="PMC23079.1"/>
    <property type="molecule type" value="Genomic_DNA"/>
</dbReference>
<organism evidence="1 2">
    <name type="scientific">Hoylesella buccalis</name>
    <dbReference type="NCBI Taxonomy" id="28127"/>
    <lineage>
        <taxon>Bacteria</taxon>
        <taxon>Pseudomonadati</taxon>
        <taxon>Bacteroidota</taxon>
        <taxon>Bacteroidia</taxon>
        <taxon>Bacteroidales</taxon>
        <taxon>Prevotellaceae</taxon>
        <taxon>Hoylesella</taxon>
    </lineage>
</organism>
<name>A0A2N6QNL9_9BACT</name>
<evidence type="ECO:0000313" key="1">
    <source>
        <dbReference type="EMBL" id="PMC23079.1"/>
    </source>
</evidence>
<protein>
    <submittedName>
        <fullName evidence="1">Uncharacterized protein</fullName>
    </submittedName>
</protein>
<proteinExistence type="predicted"/>
<reference evidence="1 2" key="1">
    <citation type="submission" date="2017-09" db="EMBL/GenBank/DDBJ databases">
        <title>Bacterial strain isolated from the female urinary microbiota.</title>
        <authorList>
            <person name="Thomas-White K."/>
            <person name="Kumar N."/>
            <person name="Forster S."/>
            <person name="Putonti C."/>
            <person name="Lawley T."/>
            <person name="Wolfe A.J."/>
        </authorList>
    </citation>
    <scope>NUCLEOTIDE SEQUENCE [LARGE SCALE GENOMIC DNA]</scope>
    <source>
        <strain evidence="1 2">UMB0536</strain>
    </source>
</reference>
<dbReference type="AlphaFoldDB" id="A0A2N6QNL9"/>
<gene>
    <name evidence="1" type="ORF">CJ231_11625</name>
</gene>
<accession>A0A2N6QNL9</accession>